<keyword evidence="3" id="KW-1185">Reference proteome</keyword>
<accession>A0ABU9WW34</accession>
<gene>
    <name evidence="2" type="ORF">ABCQ75_02410</name>
</gene>
<dbReference type="InterPro" id="IPR052934">
    <property type="entry name" value="Methyl-DNA_Rec/Restrict_Enz"/>
</dbReference>
<reference evidence="2 3" key="1">
    <citation type="submission" date="2024-05" db="EMBL/GenBank/DDBJ databases">
        <title>Sinomonas sp. nov., isolated from a waste landfill.</title>
        <authorList>
            <person name="Zhao Y."/>
        </authorList>
    </citation>
    <scope>NUCLEOTIDE SEQUENCE [LARGE SCALE GENOMIC DNA]</scope>
    <source>
        <strain evidence="2 3">CCTCC AB2014300</strain>
    </source>
</reference>
<dbReference type="RefSeq" id="WP_345882885.1">
    <property type="nucleotide sequence ID" value="NZ_JBDFRB010000001.1"/>
</dbReference>
<dbReference type="SMART" id="SM00382">
    <property type="entry name" value="AAA"/>
    <property type="match status" value="1"/>
</dbReference>
<dbReference type="InterPro" id="IPR011704">
    <property type="entry name" value="ATPase_dyneun-rel_AAA"/>
</dbReference>
<feature type="domain" description="AAA+ ATPase" evidence="1">
    <location>
        <begin position="20"/>
        <end position="227"/>
    </location>
</feature>
<dbReference type="SUPFAM" id="SSF52540">
    <property type="entry name" value="P-loop containing nucleoside triphosphate hydrolases"/>
    <property type="match status" value="1"/>
</dbReference>
<evidence type="ECO:0000313" key="3">
    <source>
        <dbReference type="Proteomes" id="UP001422074"/>
    </source>
</evidence>
<dbReference type="EMBL" id="JBDFRB010000001">
    <property type="protein sequence ID" value="MEN2743392.1"/>
    <property type="molecule type" value="Genomic_DNA"/>
</dbReference>
<evidence type="ECO:0000259" key="1">
    <source>
        <dbReference type="SMART" id="SM00382"/>
    </source>
</evidence>
<dbReference type="PANTHER" id="PTHR37291:SF1">
    <property type="entry name" value="TYPE IV METHYL-DIRECTED RESTRICTION ENZYME ECOKMCRB SUBUNIT"/>
    <property type="match status" value="1"/>
</dbReference>
<organism evidence="2 3">
    <name type="scientific">Sinomonas halotolerans</name>
    <dbReference type="NCBI Taxonomy" id="1644133"/>
    <lineage>
        <taxon>Bacteria</taxon>
        <taxon>Bacillati</taxon>
        <taxon>Actinomycetota</taxon>
        <taxon>Actinomycetes</taxon>
        <taxon>Micrococcales</taxon>
        <taxon>Micrococcaceae</taxon>
        <taxon>Sinomonas</taxon>
    </lineage>
</organism>
<dbReference type="Gene3D" id="3.40.50.300">
    <property type="entry name" value="P-loop containing nucleotide triphosphate hydrolases"/>
    <property type="match status" value="1"/>
</dbReference>
<name>A0ABU9WW34_9MICC</name>
<proteinExistence type="predicted"/>
<dbReference type="InterPro" id="IPR027417">
    <property type="entry name" value="P-loop_NTPase"/>
</dbReference>
<dbReference type="Proteomes" id="UP001422074">
    <property type="component" value="Unassembled WGS sequence"/>
</dbReference>
<dbReference type="InterPro" id="IPR003593">
    <property type="entry name" value="AAA+_ATPase"/>
</dbReference>
<dbReference type="Pfam" id="PF07728">
    <property type="entry name" value="AAA_5"/>
    <property type="match status" value="1"/>
</dbReference>
<sequence>MPTEGQIEAGAAAVLKALAARKNVIIVGPPGTGKSRLLNQVRELFKWDQSKTGASPTARIPVPPAHGPIPEWFPSPDQMLDRKVFQTVFDQNTKYRDFMRGLVPKVGQAGVFEVTSGTFYRAARHAEQAGHAALVIIDEINRGPAVAAFGSALVGLEADKRLPTDGKATETTQEFEILGDDGGHQSFALPHDLYTLAAMNEADTSVEPLDVAFLRRFHLHRLEPQPSILRNHLGLGPAPMELAESPTSAIDYYEALAQAFAKINEQILLGRGQAYQLGHGALMHATAPQTDLAAAREYVVACWATFRGHVDEVFFGNTRAISDVLRAENSKSLYSLEEAIFAGQTVGRIVGPSRPPADDLYRLLVLIATE</sequence>
<dbReference type="PANTHER" id="PTHR37291">
    <property type="entry name" value="5-METHYLCYTOSINE-SPECIFIC RESTRICTION ENZYME B"/>
    <property type="match status" value="1"/>
</dbReference>
<evidence type="ECO:0000313" key="2">
    <source>
        <dbReference type="EMBL" id="MEN2743392.1"/>
    </source>
</evidence>
<comment type="caution">
    <text evidence="2">The sequence shown here is derived from an EMBL/GenBank/DDBJ whole genome shotgun (WGS) entry which is preliminary data.</text>
</comment>
<protein>
    <submittedName>
        <fullName evidence="2">AAA family ATPase</fullName>
    </submittedName>
</protein>